<dbReference type="AlphaFoldDB" id="A0A818M9B5"/>
<sequence length="230" mass="26411">MKSFSINRQLITSTMKPNKESEEVAAAEEAIGDFGYGIENLTWNQVKKCIEITKIKGLNEDDLFNEFTELRLTFEMIQKKEVPLLDQIQFFLSNEGQEEIHNSSTTSIHQSEANEEDEEEQIKMIRSDRLWAMLLAANATPTPNIKKLICFLYSIPASNVYVESIFSDMKHLLSDSRNRISVDLVSAELQIRRNSSLSCTDMHQYLLSHKELLGAIRSNNKCAFKKQRVQ</sequence>
<gene>
    <name evidence="2" type="ORF">KIK155_LOCUS20239</name>
</gene>
<organism evidence="2 3">
    <name type="scientific">Rotaria socialis</name>
    <dbReference type="NCBI Taxonomy" id="392032"/>
    <lineage>
        <taxon>Eukaryota</taxon>
        <taxon>Metazoa</taxon>
        <taxon>Spiralia</taxon>
        <taxon>Gnathifera</taxon>
        <taxon>Rotifera</taxon>
        <taxon>Eurotatoria</taxon>
        <taxon>Bdelloidea</taxon>
        <taxon>Philodinida</taxon>
        <taxon>Philodinidae</taxon>
        <taxon>Rotaria</taxon>
    </lineage>
</organism>
<dbReference type="Proteomes" id="UP000663865">
    <property type="component" value="Unassembled WGS sequence"/>
</dbReference>
<comment type="caution">
    <text evidence="2">The sequence shown here is derived from an EMBL/GenBank/DDBJ whole genome shotgun (WGS) entry which is preliminary data.</text>
</comment>
<dbReference type="GO" id="GO:0046983">
    <property type="term" value="F:protein dimerization activity"/>
    <property type="evidence" value="ECO:0007669"/>
    <property type="project" value="InterPro"/>
</dbReference>
<reference evidence="2" key="1">
    <citation type="submission" date="2021-02" db="EMBL/GenBank/DDBJ databases">
        <authorList>
            <person name="Nowell W R."/>
        </authorList>
    </citation>
    <scope>NUCLEOTIDE SEQUENCE</scope>
</reference>
<dbReference type="InterPro" id="IPR008906">
    <property type="entry name" value="HATC_C_dom"/>
</dbReference>
<evidence type="ECO:0000259" key="1">
    <source>
        <dbReference type="Pfam" id="PF05699"/>
    </source>
</evidence>
<name>A0A818M9B5_9BILA</name>
<dbReference type="InterPro" id="IPR012337">
    <property type="entry name" value="RNaseH-like_sf"/>
</dbReference>
<feature type="domain" description="HAT C-terminal dimerisation" evidence="1">
    <location>
        <begin position="137"/>
        <end position="194"/>
    </location>
</feature>
<evidence type="ECO:0000313" key="2">
    <source>
        <dbReference type="EMBL" id="CAF3586882.1"/>
    </source>
</evidence>
<protein>
    <recommendedName>
        <fullName evidence="1">HAT C-terminal dimerisation domain-containing protein</fullName>
    </recommendedName>
</protein>
<dbReference type="SUPFAM" id="SSF53098">
    <property type="entry name" value="Ribonuclease H-like"/>
    <property type="match status" value="1"/>
</dbReference>
<evidence type="ECO:0000313" key="3">
    <source>
        <dbReference type="Proteomes" id="UP000663865"/>
    </source>
</evidence>
<dbReference type="EMBL" id="CAJNYV010003556">
    <property type="protein sequence ID" value="CAF3586882.1"/>
    <property type="molecule type" value="Genomic_DNA"/>
</dbReference>
<proteinExistence type="predicted"/>
<dbReference type="Pfam" id="PF05699">
    <property type="entry name" value="Dimer_Tnp_hAT"/>
    <property type="match status" value="1"/>
</dbReference>
<accession>A0A818M9B5</accession>